<feature type="compositionally biased region" description="Basic and acidic residues" evidence="4">
    <location>
        <begin position="242"/>
        <end position="264"/>
    </location>
</feature>
<dbReference type="GO" id="GO:0000781">
    <property type="term" value="C:chromosome, telomeric region"/>
    <property type="evidence" value="ECO:0007669"/>
    <property type="project" value="UniProtKB-SubCell"/>
</dbReference>
<organism evidence="6 7">
    <name type="scientific">Penicillium argentinense</name>
    <dbReference type="NCBI Taxonomy" id="1131581"/>
    <lineage>
        <taxon>Eukaryota</taxon>
        <taxon>Fungi</taxon>
        <taxon>Dikarya</taxon>
        <taxon>Ascomycota</taxon>
        <taxon>Pezizomycotina</taxon>
        <taxon>Eurotiomycetes</taxon>
        <taxon>Eurotiomycetidae</taxon>
        <taxon>Eurotiales</taxon>
        <taxon>Aspergillaceae</taxon>
        <taxon>Penicillium</taxon>
    </lineage>
</organism>
<dbReference type="AlphaFoldDB" id="A0A9W9EXM6"/>
<protein>
    <recommendedName>
        <fullName evidence="5">CST complex subunit Stn1 N-terminal domain-containing protein</fullName>
    </recommendedName>
</protein>
<proteinExistence type="predicted"/>
<comment type="caution">
    <text evidence="6">The sequence shown here is derived from an EMBL/GenBank/DDBJ whole genome shotgun (WGS) entry which is preliminary data.</text>
</comment>
<dbReference type="Proteomes" id="UP001149074">
    <property type="component" value="Unassembled WGS sequence"/>
</dbReference>
<dbReference type="Gene3D" id="2.40.50.140">
    <property type="entry name" value="Nucleic acid-binding proteins"/>
    <property type="match status" value="1"/>
</dbReference>
<keyword evidence="7" id="KW-1185">Reference proteome</keyword>
<name>A0A9W9EXM6_9EURO</name>
<evidence type="ECO:0000313" key="7">
    <source>
        <dbReference type="Proteomes" id="UP001149074"/>
    </source>
</evidence>
<accession>A0A9W9EXM6</accession>
<evidence type="ECO:0000259" key="5">
    <source>
        <dbReference type="Pfam" id="PF10451"/>
    </source>
</evidence>
<dbReference type="InterPro" id="IPR018856">
    <property type="entry name" value="Stn1_N"/>
</dbReference>
<evidence type="ECO:0000256" key="1">
    <source>
        <dbReference type="ARBA" id="ARBA00004574"/>
    </source>
</evidence>
<evidence type="ECO:0000256" key="3">
    <source>
        <dbReference type="ARBA" id="ARBA00022895"/>
    </source>
</evidence>
<dbReference type="GeneID" id="81359939"/>
<reference evidence="6" key="1">
    <citation type="submission" date="2022-11" db="EMBL/GenBank/DDBJ databases">
        <authorList>
            <person name="Petersen C."/>
        </authorList>
    </citation>
    <scope>NUCLEOTIDE SEQUENCE</scope>
    <source>
        <strain evidence="6">IBT 30761</strain>
    </source>
</reference>
<dbReference type="RefSeq" id="XP_056471766.1">
    <property type="nucleotide sequence ID" value="XM_056620960.1"/>
</dbReference>
<feature type="region of interest" description="Disordered" evidence="4">
    <location>
        <begin position="239"/>
        <end position="295"/>
    </location>
</feature>
<evidence type="ECO:0000256" key="2">
    <source>
        <dbReference type="ARBA" id="ARBA00022454"/>
    </source>
</evidence>
<keyword evidence="3" id="KW-0779">Telomere</keyword>
<feature type="domain" description="CST complex subunit Stn1 N-terminal" evidence="5">
    <location>
        <begin position="46"/>
        <end position="91"/>
    </location>
</feature>
<dbReference type="EMBL" id="JAPQKI010000009">
    <property type="protein sequence ID" value="KAJ5089784.1"/>
    <property type="molecule type" value="Genomic_DNA"/>
</dbReference>
<comment type="subcellular location">
    <subcellularLocation>
        <location evidence="1">Chromosome</location>
        <location evidence="1">Telomere</location>
    </subcellularLocation>
</comment>
<sequence>METATDADLVFYPAFCFKASPTHFTWVKMAIADVHRLKRPKGFEGQKVFFYKNHPISYIAVAGVIVARTDVPRRTILTIDDSSGATLDIVVLQADPKEKDSRQSAQTLNFAISGIASGSNPENISEEKPDILAMNQTVHVSATDRSIIDISQLQPGAIVKVKGTLSIFRSDFQLNLERFSMVPDTNAEMKFIDEKLQFLVGVLSDPWVLLDEEVEQLRREAERGHVEIAEERRRAERRLKRRAEQEEKDQRHIQRRYEKEEKKRASAAGVCKENGARVMADIKRRRGASGSGSSS</sequence>
<evidence type="ECO:0000313" key="6">
    <source>
        <dbReference type="EMBL" id="KAJ5089784.1"/>
    </source>
</evidence>
<dbReference type="OrthoDB" id="77828at2759"/>
<evidence type="ECO:0000256" key="4">
    <source>
        <dbReference type="SAM" id="MobiDB-lite"/>
    </source>
</evidence>
<keyword evidence="2" id="KW-0158">Chromosome</keyword>
<dbReference type="InterPro" id="IPR012340">
    <property type="entry name" value="NA-bd_OB-fold"/>
</dbReference>
<gene>
    <name evidence="6" type="ORF">N7532_008468</name>
</gene>
<reference evidence="6" key="2">
    <citation type="journal article" date="2023" name="IMA Fungus">
        <title>Comparative genomic study of the Penicillium genus elucidates a diverse pangenome and 15 lateral gene transfer events.</title>
        <authorList>
            <person name="Petersen C."/>
            <person name="Sorensen T."/>
            <person name="Nielsen M.R."/>
            <person name="Sondergaard T.E."/>
            <person name="Sorensen J.L."/>
            <person name="Fitzpatrick D.A."/>
            <person name="Frisvad J.C."/>
            <person name="Nielsen K.L."/>
        </authorList>
    </citation>
    <scope>NUCLEOTIDE SEQUENCE</scope>
    <source>
        <strain evidence="6">IBT 30761</strain>
    </source>
</reference>
<dbReference type="Pfam" id="PF10451">
    <property type="entry name" value="Stn1"/>
    <property type="match status" value="1"/>
</dbReference>